<dbReference type="PANTHER" id="PTHR31623">
    <property type="entry name" value="F21J9.9"/>
    <property type="match status" value="1"/>
</dbReference>
<dbReference type="AlphaFoldDB" id="A0A1S3XS09"/>
<dbReference type="Gene3D" id="3.30.559.10">
    <property type="entry name" value="Chloramphenicol acetyltransferase-like domain"/>
    <property type="match status" value="2"/>
</dbReference>
<dbReference type="GeneID" id="107768066"/>
<sequence>MERKIEIVSMELIRPLSPTPNHLRCFEFSYLDQMAPPTSVPLALFYPPPPLYVGDEARAANLSRLLVLKKSLSETLARFYPFAGRIKNNSIECNDDGVPFYEAFAHNYQLEDVLRQPDVDIHFLPTVKDNSLLSYSTVPLLVQVTIFECGSMAISTRVSHKIVDRASSCTLIDAWAITTRVGTKCAVPEFVAAAKFLPPPNPQVLPTLLESQKVSCDNNQHISKIFFFDASTIASLKAKAISNVVPVPTRVEVVSAVIWKCVMAATSSGPIGRRSSYLIQNVNMRKRFVPPMPKHCVGNVVAVSVACKGENDCCDLPTLVSCIRKGLLEFIPKYKDKQERDEAIFAIPYDSMELTRAFRRREVDIYLNSWCGYQFYDIDFGWGKPSWVSPIERHKNVIFLMDSKDGGGIDAWVRLKDTETEVFEHELKLLAFEFDKN</sequence>
<gene>
    <name evidence="5" type="primary">LOC107768066</name>
</gene>
<dbReference type="GO" id="GO:0016746">
    <property type="term" value="F:acyltransferase activity"/>
    <property type="evidence" value="ECO:0007669"/>
    <property type="project" value="UniProtKB-KW"/>
</dbReference>
<dbReference type="PANTHER" id="PTHR31623:SF123">
    <property type="entry name" value="VINORINE SYNTHASE-LIKE"/>
    <property type="match status" value="1"/>
</dbReference>
<evidence type="ECO:0000313" key="4">
    <source>
        <dbReference type="Proteomes" id="UP000790787"/>
    </source>
</evidence>
<organism evidence="4 5">
    <name type="scientific">Nicotiana tabacum</name>
    <name type="common">Common tobacco</name>
    <dbReference type="NCBI Taxonomy" id="4097"/>
    <lineage>
        <taxon>Eukaryota</taxon>
        <taxon>Viridiplantae</taxon>
        <taxon>Streptophyta</taxon>
        <taxon>Embryophyta</taxon>
        <taxon>Tracheophyta</taxon>
        <taxon>Spermatophyta</taxon>
        <taxon>Magnoliopsida</taxon>
        <taxon>eudicotyledons</taxon>
        <taxon>Gunneridae</taxon>
        <taxon>Pentapetalae</taxon>
        <taxon>asterids</taxon>
        <taxon>lamiids</taxon>
        <taxon>Solanales</taxon>
        <taxon>Solanaceae</taxon>
        <taxon>Nicotianoideae</taxon>
        <taxon>Nicotianeae</taxon>
        <taxon>Nicotiana</taxon>
    </lineage>
</organism>
<dbReference type="OrthoDB" id="1932220at2759"/>
<evidence type="ECO:0000313" key="5">
    <source>
        <dbReference type="RefSeq" id="XP_016442664.1"/>
    </source>
</evidence>
<dbReference type="STRING" id="4097.A0A1S3XS09"/>
<reference evidence="5" key="2">
    <citation type="submission" date="2025-08" db="UniProtKB">
        <authorList>
            <consortium name="RefSeq"/>
        </authorList>
    </citation>
    <scope>IDENTIFICATION</scope>
    <source>
        <tissue evidence="5">Leaf</tissue>
    </source>
</reference>
<dbReference type="Pfam" id="PF02458">
    <property type="entry name" value="Transferase"/>
    <property type="match status" value="1"/>
</dbReference>
<dbReference type="InterPro" id="IPR023213">
    <property type="entry name" value="CAT-like_dom_sf"/>
</dbReference>
<dbReference type="Proteomes" id="UP000790787">
    <property type="component" value="Chromosome 24"/>
</dbReference>
<dbReference type="RefSeq" id="XP_016442664.1">
    <property type="nucleotide sequence ID" value="XM_016587178.2"/>
</dbReference>
<dbReference type="KEGG" id="nta:107768066"/>
<dbReference type="RefSeq" id="XP_016442664.1">
    <property type="nucleotide sequence ID" value="XM_016587178.1"/>
</dbReference>
<name>A0A1S3XS09_TOBAC</name>
<protein>
    <submittedName>
        <fullName evidence="5">Akuammiline synthase 1-like</fullName>
    </submittedName>
    <submittedName>
        <fullName evidence="5">Vinorine synthase-like</fullName>
    </submittedName>
</protein>
<evidence type="ECO:0000256" key="1">
    <source>
        <dbReference type="ARBA" id="ARBA00009861"/>
    </source>
</evidence>
<keyword evidence="2" id="KW-0808">Transferase</keyword>
<comment type="similarity">
    <text evidence="1">Belongs to the plant acyltransferase family.</text>
</comment>
<dbReference type="OMA" id="HKERITP"/>
<reference evidence="4" key="1">
    <citation type="journal article" date="2014" name="Nat. Commun.">
        <title>The tobacco genome sequence and its comparison with those of tomato and potato.</title>
        <authorList>
            <person name="Sierro N."/>
            <person name="Battey J.N."/>
            <person name="Ouadi S."/>
            <person name="Bakaher N."/>
            <person name="Bovet L."/>
            <person name="Willig A."/>
            <person name="Goepfert S."/>
            <person name="Peitsch M.C."/>
            <person name="Ivanov N.V."/>
        </authorList>
    </citation>
    <scope>NUCLEOTIDE SEQUENCE [LARGE SCALE GENOMIC DNA]</scope>
</reference>
<accession>A0A1S3XS09</accession>
<dbReference type="SMR" id="A0A1S3XS09"/>
<dbReference type="PaxDb" id="4097-A0A1S3XS09"/>
<proteinExistence type="inferred from homology"/>
<evidence type="ECO:0000256" key="2">
    <source>
        <dbReference type="ARBA" id="ARBA00022679"/>
    </source>
</evidence>
<keyword evidence="4" id="KW-1185">Reference proteome</keyword>
<keyword evidence="3" id="KW-0012">Acyltransferase</keyword>
<evidence type="ECO:0000256" key="3">
    <source>
        <dbReference type="ARBA" id="ARBA00023315"/>
    </source>
</evidence>